<dbReference type="KEGG" id="trg:TRUGW13939_08518"/>
<dbReference type="Gene3D" id="3.60.110.10">
    <property type="entry name" value="Carbon-nitrogen hydrolase"/>
    <property type="match status" value="1"/>
</dbReference>
<protein>
    <recommendedName>
        <fullName evidence="3">CN hydrolase domain-containing protein</fullName>
    </recommendedName>
</protein>
<dbReference type="GO" id="GO:0016811">
    <property type="term" value="F:hydrolase activity, acting on carbon-nitrogen (but not peptide) bonds, in linear amides"/>
    <property type="evidence" value="ECO:0007669"/>
    <property type="project" value="TreeGrafter"/>
</dbReference>
<reference evidence="5" key="1">
    <citation type="submission" date="2020-06" db="EMBL/GenBank/DDBJ databases">
        <title>A chromosome-scale genome assembly of Talaromyces rugulosus W13939.</title>
        <authorList>
            <person name="Wang B."/>
            <person name="Guo L."/>
            <person name="Ye K."/>
            <person name="Wang L."/>
        </authorList>
    </citation>
    <scope>NUCLEOTIDE SEQUENCE [LARGE SCALE GENOMIC DNA]</scope>
    <source>
        <strain evidence="5">W13939</strain>
    </source>
</reference>
<feature type="region of interest" description="Disordered" evidence="2">
    <location>
        <begin position="33"/>
        <end position="120"/>
    </location>
</feature>
<evidence type="ECO:0000313" key="5">
    <source>
        <dbReference type="Proteomes" id="UP000509510"/>
    </source>
</evidence>
<proteinExistence type="predicted"/>
<dbReference type="InterPro" id="IPR036526">
    <property type="entry name" value="C-N_Hydrolase_sf"/>
</dbReference>
<accession>A0A7H8R4U0</accession>
<organism evidence="4 5">
    <name type="scientific">Talaromyces rugulosus</name>
    <name type="common">Penicillium rugulosum</name>
    <dbReference type="NCBI Taxonomy" id="121627"/>
    <lineage>
        <taxon>Eukaryota</taxon>
        <taxon>Fungi</taxon>
        <taxon>Dikarya</taxon>
        <taxon>Ascomycota</taxon>
        <taxon>Pezizomycotina</taxon>
        <taxon>Eurotiomycetes</taxon>
        <taxon>Eurotiomycetidae</taxon>
        <taxon>Eurotiales</taxon>
        <taxon>Trichocomaceae</taxon>
        <taxon>Talaromyces</taxon>
        <taxon>Talaromyces sect. Islandici</taxon>
    </lineage>
</organism>
<evidence type="ECO:0000259" key="3">
    <source>
        <dbReference type="PROSITE" id="PS50263"/>
    </source>
</evidence>
<feature type="compositionally biased region" description="Basic and acidic residues" evidence="2">
    <location>
        <begin position="57"/>
        <end position="103"/>
    </location>
</feature>
<evidence type="ECO:0000313" key="4">
    <source>
        <dbReference type="EMBL" id="QKX61370.1"/>
    </source>
</evidence>
<evidence type="ECO:0000256" key="2">
    <source>
        <dbReference type="SAM" id="MobiDB-lite"/>
    </source>
</evidence>
<dbReference type="Proteomes" id="UP000509510">
    <property type="component" value="Chromosome IV"/>
</dbReference>
<dbReference type="PANTHER" id="PTHR43674">
    <property type="entry name" value="NITRILASE C965.09-RELATED"/>
    <property type="match status" value="1"/>
</dbReference>
<dbReference type="PROSITE" id="PS50263">
    <property type="entry name" value="CN_HYDROLASE"/>
    <property type="match status" value="1"/>
</dbReference>
<dbReference type="Pfam" id="PF00795">
    <property type="entry name" value="CN_hydrolase"/>
    <property type="match status" value="1"/>
</dbReference>
<keyword evidence="1" id="KW-0378">Hydrolase</keyword>
<keyword evidence="5" id="KW-1185">Reference proteome</keyword>
<dbReference type="InterPro" id="IPR003010">
    <property type="entry name" value="C-N_Hydrolase"/>
</dbReference>
<dbReference type="PANTHER" id="PTHR43674:SF16">
    <property type="entry name" value="CARBON-NITROGEN FAMILY, PUTATIVE (AFU_ORTHOLOGUE AFUA_5G02350)-RELATED"/>
    <property type="match status" value="1"/>
</dbReference>
<dbReference type="OrthoDB" id="412018at2759"/>
<gene>
    <name evidence="4" type="ORF">TRUGW13939_08518</name>
</gene>
<name>A0A7H8R4U0_TALRU</name>
<dbReference type="SUPFAM" id="SSF56317">
    <property type="entry name" value="Carbon-nitrogen hydrolase"/>
    <property type="match status" value="1"/>
</dbReference>
<sequence>MTSNLYGTTNYGSNYGTYGTDAYGNTYDTSTYGTTADASTYGANRTSYDPTTGSYDQHIDYDRDAYTRRHHREQMDDSGRYYHRDVDRDTSGLDNSTHVHKEYSNPNTGTSYHRDSNYDRNNGADASIQLTEFAVKQLIMAPVHKVAVIQWHIKNLDPEYNHSQAISYITSAASDGASVAVLPEYHLYGWAPESPLFASLAVQYKTYLDSYCALAKKLNINIVPGTIIEAHPKSHKGNSNEDSDILLYNTAYFISSAGQILGKYRKKNIWHPERPHLTSSGTDPHEVIQTDLGKVGLLICWDLAFPEAFRELIAKGAEIIIIPTFWGKLDATPAGLAINPESERLFLDSTLTSRCFENTCAIIFANAAGPSDTFLGMSRVVLPFIGPVKSMGAEEGYIVVDLDMSVLDVAEDNYKVRQDIGSEGWYYTYRHDQSSIAK</sequence>
<dbReference type="InterPro" id="IPR050345">
    <property type="entry name" value="Aliph_Amidase/BUP"/>
</dbReference>
<evidence type="ECO:0000256" key="1">
    <source>
        <dbReference type="ARBA" id="ARBA00022801"/>
    </source>
</evidence>
<feature type="domain" description="CN hydrolase" evidence="3">
    <location>
        <begin position="144"/>
        <end position="404"/>
    </location>
</feature>
<dbReference type="AlphaFoldDB" id="A0A7H8R4U0"/>
<dbReference type="RefSeq" id="XP_035347545.1">
    <property type="nucleotide sequence ID" value="XM_035491652.1"/>
</dbReference>
<dbReference type="CDD" id="cd07197">
    <property type="entry name" value="nitrilase"/>
    <property type="match status" value="1"/>
</dbReference>
<dbReference type="GeneID" id="55996007"/>
<feature type="compositionally biased region" description="Polar residues" evidence="2">
    <location>
        <begin position="33"/>
        <end position="55"/>
    </location>
</feature>
<dbReference type="EMBL" id="CP055901">
    <property type="protein sequence ID" value="QKX61370.1"/>
    <property type="molecule type" value="Genomic_DNA"/>
</dbReference>